<dbReference type="InterPro" id="IPR051068">
    <property type="entry name" value="MFS_Domain-Containing_Protein"/>
</dbReference>
<evidence type="ECO:0000313" key="8">
    <source>
        <dbReference type="Proteomes" id="UP000887540"/>
    </source>
</evidence>
<evidence type="ECO:0000313" key="9">
    <source>
        <dbReference type="WBParaSite" id="ACRNAN_scaffold6973.g27413.t1"/>
    </source>
</evidence>
<evidence type="ECO:0000256" key="5">
    <source>
        <dbReference type="ARBA" id="ARBA00023136"/>
    </source>
</evidence>
<comment type="subcellular location">
    <subcellularLocation>
        <location evidence="1">Endomembrane system</location>
        <topology evidence="1">Multi-pass membrane protein</topology>
    </subcellularLocation>
</comment>
<feature type="transmembrane region" description="Helical" evidence="6">
    <location>
        <begin position="202"/>
        <end position="228"/>
    </location>
</feature>
<evidence type="ECO:0000256" key="6">
    <source>
        <dbReference type="SAM" id="Phobius"/>
    </source>
</evidence>
<organism evidence="8 9">
    <name type="scientific">Acrobeloides nanus</name>
    <dbReference type="NCBI Taxonomy" id="290746"/>
    <lineage>
        <taxon>Eukaryota</taxon>
        <taxon>Metazoa</taxon>
        <taxon>Ecdysozoa</taxon>
        <taxon>Nematoda</taxon>
        <taxon>Chromadorea</taxon>
        <taxon>Rhabditida</taxon>
        <taxon>Tylenchina</taxon>
        <taxon>Cephalobomorpha</taxon>
        <taxon>Cephaloboidea</taxon>
        <taxon>Cephalobidae</taxon>
        <taxon>Acrobeloides</taxon>
    </lineage>
</organism>
<dbReference type="PROSITE" id="PS50850">
    <property type="entry name" value="MFS"/>
    <property type="match status" value="1"/>
</dbReference>
<sequence>MLCCCKKRDLENEIPPKEPQTHWFSIYCCAAFTFFDAVQYSMVIVSMWPYLNTIDPSATATFFGFIMAAFSLGQAISSPLFGFWMNKVKSVRPPLTLSMFTMMLANLTYVSIELFPQKDRKYVMLLARFAAGFAAGDVAVMRAYSATASVSKDRPRAVVLASATWTFGVTFGPAIPVIFSPLGYPGWKLVSNLHIDMYTAPAWVSLINNILCMIILHTVFHEAYVGLANDDNKSQDSSIVETKPKLNKLAIGLCIYTRFILLFVFTNIET</sequence>
<dbReference type="GO" id="GO:0022857">
    <property type="term" value="F:transmembrane transporter activity"/>
    <property type="evidence" value="ECO:0007669"/>
    <property type="project" value="InterPro"/>
</dbReference>
<dbReference type="InterPro" id="IPR020846">
    <property type="entry name" value="MFS_dom"/>
</dbReference>
<keyword evidence="5 6" id="KW-0472">Membrane</keyword>
<feature type="transmembrane region" description="Helical" evidence="6">
    <location>
        <begin position="122"/>
        <end position="145"/>
    </location>
</feature>
<keyword evidence="2" id="KW-0813">Transport</keyword>
<keyword evidence="8" id="KW-1185">Reference proteome</keyword>
<dbReference type="GO" id="GO:0012505">
    <property type="term" value="C:endomembrane system"/>
    <property type="evidence" value="ECO:0007669"/>
    <property type="project" value="UniProtKB-SubCell"/>
</dbReference>
<dbReference type="SUPFAM" id="SSF103473">
    <property type="entry name" value="MFS general substrate transporter"/>
    <property type="match status" value="1"/>
</dbReference>
<feature type="domain" description="Major facilitator superfamily (MFS) profile" evidence="7">
    <location>
        <begin position="25"/>
        <end position="270"/>
    </location>
</feature>
<keyword evidence="3 6" id="KW-0812">Transmembrane</keyword>
<evidence type="ECO:0000256" key="2">
    <source>
        <dbReference type="ARBA" id="ARBA00022448"/>
    </source>
</evidence>
<accession>A0A914EC24</accession>
<reference evidence="9" key="1">
    <citation type="submission" date="2022-11" db="UniProtKB">
        <authorList>
            <consortium name="WormBaseParasite"/>
        </authorList>
    </citation>
    <scope>IDENTIFICATION</scope>
</reference>
<evidence type="ECO:0000256" key="4">
    <source>
        <dbReference type="ARBA" id="ARBA00022989"/>
    </source>
</evidence>
<dbReference type="GO" id="GO:0005765">
    <property type="term" value="C:lysosomal membrane"/>
    <property type="evidence" value="ECO:0007669"/>
    <property type="project" value="TreeGrafter"/>
</dbReference>
<feature type="transmembrane region" description="Helical" evidence="6">
    <location>
        <begin position="249"/>
        <end position="268"/>
    </location>
</feature>
<dbReference type="PANTHER" id="PTHR23510">
    <property type="entry name" value="INNER MEMBRANE TRANSPORT PROTEIN YAJR"/>
    <property type="match status" value="1"/>
</dbReference>
<dbReference type="WBParaSite" id="ACRNAN_scaffold6973.g27413.t1">
    <property type="protein sequence ID" value="ACRNAN_scaffold6973.g27413.t1"/>
    <property type="gene ID" value="ACRNAN_scaffold6973.g27413"/>
</dbReference>
<dbReference type="AlphaFoldDB" id="A0A914EC24"/>
<dbReference type="Gene3D" id="1.20.1250.20">
    <property type="entry name" value="MFS general substrate transporter like domains"/>
    <property type="match status" value="1"/>
</dbReference>
<dbReference type="InterPro" id="IPR036259">
    <property type="entry name" value="MFS_trans_sf"/>
</dbReference>
<evidence type="ECO:0000256" key="3">
    <source>
        <dbReference type="ARBA" id="ARBA00022692"/>
    </source>
</evidence>
<name>A0A914EC24_9BILA</name>
<dbReference type="Pfam" id="PF07690">
    <property type="entry name" value="MFS_1"/>
    <property type="match status" value="1"/>
</dbReference>
<evidence type="ECO:0000256" key="1">
    <source>
        <dbReference type="ARBA" id="ARBA00004127"/>
    </source>
</evidence>
<protein>
    <submittedName>
        <fullName evidence="9">Major facilitator superfamily (MFS) profile domain-containing protein</fullName>
    </submittedName>
</protein>
<feature type="transmembrane region" description="Helical" evidence="6">
    <location>
        <begin position="157"/>
        <end position="182"/>
    </location>
</feature>
<evidence type="ECO:0000259" key="7">
    <source>
        <dbReference type="PROSITE" id="PS50850"/>
    </source>
</evidence>
<dbReference type="Proteomes" id="UP000887540">
    <property type="component" value="Unplaced"/>
</dbReference>
<feature type="transmembrane region" description="Helical" evidence="6">
    <location>
        <begin position="95"/>
        <end position="116"/>
    </location>
</feature>
<keyword evidence="4 6" id="KW-1133">Transmembrane helix</keyword>
<feature type="transmembrane region" description="Helical" evidence="6">
    <location>
        <begin position="24"/>
        <end position="48"/>
    </location>
</feature>
<proteinExistence type="predicted"/>
<dbReference type="PANTHER" id="PTHR23510:SF3">
    <property type="entry name" value="MAJOR FACILITATOR SUPERFAMILY DOMAIN-CONTAINING PROTEIN 8"/>
    <property type="match status" value="1"/>
</dbReference>
<feature type="transmembrane region" description="Helical" evidence="6">
    <location>
        <begin position="60"/>
        <end position="83"/>
    </location>
</feature>
<dbReference type="InterPro" id="IPR011701">
    <property type="entry name" value="MFS"/>
</dbReference>